<feature type="signal peptide" evidence="2">
    <location>
        <begin position="1"/>
        <end position="24"/>
    </location>
</feature>
<proteinExistence type="predicted"/>
<gene>
    <name evidence="3" type="ORF">PUV54_03315</name>
</gene>
<dbReference type="RefSeq" id="WP_274494129.1">
    <property type="nucleotide sequence ID" value="NZ_CP118166.1"/>
</dbReference>
<dbReference type="EMBL" id="CP118166">
    <property type="protein sequence ID" value="WDI32221.1"/>
    <property type="molecule type" value="Genomic_DNA"/>
</dbReference>
<feature type="region of interest" description="Disordered" evidence="1">
    <location>
        <begin position="172"/>
        <end position="204"/>
    </location>
</feature>
<evidence type="ECO:0000256" key="2">
    <source>
        <dbReference type="SAM" id="SignalP"/>
    </source>
</evidence>
<keyword evidence="2" id="KW-0732">Signal</keyword>
<feature type="chain" id="PRO_5042176653" evidence="2">
    <location>
        <begin position="25"/>
        <end position="204"/>
    </location>
</feature>
<evidence type="ECO:0000313" key="4">
    <source>
        <dbReference type="Proteomes" id="UP001214043"/>
    </source>
</evidence>
<keyword evidence="4" id="KW-1185">Reference proteome</keyword>
<dbReference type="KEGG" id="hfl:PUV54_03315"/>
<organism evidence="3 4">
    <name type="scientific">Hyphococcus flavus</name>
    <dbReference type="NCBI Taxonomy" id="1866326"/>
    <lineage>
        <taxon>Bacteria</taxon>
        <taxon>Pseudomonadati</taxon>
        <taxon>Pseudomonadota</taxon>
        <taxon>Alphaproteobacteria</taxon>
        <taxon>Parvularculales</taxon>
        <taxon>Parvularculaceae</taxon>
        <taxon>Hyphococcus</taxon>
    </lineage>
</organism>
<dbReference type="AlphaFoldDB" id="A0AAE9ZCY0"/>
<accession>A0AAE9ZCY0</accession>
<name>A0AAE9ZCY0_9PROT</name>
<evidence type="ECO:0000313" key="3">
    <source>
        <dbReference type="EMBL" id="WDI32221.1"/>
    </source>
</evidence>
<dbReference type="Proteomes" id="UP001214043">
    <property type="component" value="Chromosome"/>
</dbReference>
<evidence type="ECO:0000256" key="1">
    <source>
        <dbReference type="SAM" id="MobiDB-lite"/>
    </source>
</evidence>
<sequence length="204" mass="21973">MKNRLINSTVLALLFAAAPLAAHAGKIKTITAPMEITMSQADNASSLASMWEDGKRQEYAGLALIEDAQKLDKSARKDLRKAEEKQAKFTAISEDRRAQFVTVSGRIGLAKTPGEGASAMKLADKALDDWKDDVEALGKATDRVREAEARIAAAASALRNGEEQVALGREKMRRAENKASGVSGAEAHPAQAQSGEKYDFVDMR</sequence>
<protein>
    <submittedName>
        <fullName evidence="3">Uncharacterized protein</fullName>
    </submittedName>
</protein>
<reference evidence="3" key="1">
    <citation type="submission" date="2023-02" db="EMBL/GenBank/DDBJ databases">
        <title>Genome sequence of Hyphococcus flavus.</title>
        <authorList>
            <person name="Rong J.-C."/>
            <person name="Zhao Q."/>
            <person name="Yi M."/>
            <person name="Wu J.-Y."/>
        </authorList>
    </citation>
    <scope>NUCLEOTIDE SEQUENCE</scope>
    <source>
        <strain evidence="3">MCCC 1K03223</strain>
    </source>
</reference>